<evidence type="ECO:0008006" key="3">
    <source>
        <dbReference type="Google" id="ProtNLM"/>
    </source>
</evidence>
<evidence type="ECO:0000313" key="1">
    <source>
        <dbReference type="EMBL" id="BES82562.1"/>
    </source>
</evidence>
<dbReference type="SUPFAM" id="SSF46785">
    <property type="entry name" value="Winged helix' DNA-binding domain"/>
    <property type="match status" value="1"/>
</dbReference>
<protein>
    <recommendedName>
        <fullName evidence="3">Transcriptional regulator</fullName>
    </recommendedName>
</protein>
<sequence>MAASVTRTRQRYGAELALDLLLAEALGKGYRVDEEAEQYRRLIVAGLERLGVKRYREATELAYATAWLIDGECRVDDGRGADLRALAAAAVYWAWLVEHSRGLLGRPVAQRAWELVGSSRASFYRAIRIWSECLLGLGSHHALLRGEARSLVFSGVAASYPGYFIAALRGYTPVAAGFHRLRLGRLRPVELLLLPHGDNTRRTGAVNGRMTVTFDLERLYSLLRMSFDYQPFSAQDFARILALHYPSAVQVLKKLETLGIVERIGEGVWRLREKPIQEPMYPAHGGRL</sequence>
<keyword evidence="2" id="KW-1185">Reference proteome</keyword>
<name>A0ABM8J045_9CREN</name>
<dbReference type="EMBL" id="AP028907">
    <property type="protein sequence ID" value="BES82562.1"/>
    <property type="molecule type" value="Genomic_DNA"/>
</dbReference>
<dbReference type="InterPro" id="IPR036390">
    <property type="entry name" value="WH_DNA-bd_sf"/>
</dbReference>
<accession>A0ABM8J045</accession>
<proteinExistence type="predicted"/>
<organism evidence="1 2">
    <name type="scientific">Pyrodictium abyssi</name>
    <dbReference type="NCBI Taxonomy" id="54256"/>
    <lineage>
        <taxon>Archaea</taxon>
        <taxon>Thermoproteota</taxon>
        <taxon>Thermoprotei</taxon>
        <taxon>Desulfurococcales</taxon>
        <taxon>Pyrodictiaceae</taxon>
        <taxon>Pyrodictium</taxon>
    </lineage>
</organism>
<dbReference type="Proteomes" id="UP001341135">
    <property type="component" value="Chromosome"/>
</dbReference>
<reference evidence="1 2" key="1">
    <citation type="submission" date="2023-09" db="EMBL/GenBank/DDBJ databases">
        <title>Pyrofollis japonicus gen. nov. sp. nov., a novel member of the family Pyrodictiaceae isolated from the Iheya North hydrothermal field.</title>
        <authorList>
            <person name="Miyazaki U."/>
            <person name="Sanari M."/>
            <person name="Tame A."/>
            <person name="Kitajima M."/>
            <person name="Okamoto A."/>
            <person name="Sawayama S."/>
            <person name="Miyazaki J."/>
            <person name="Takai K."/>
            <person name="Nakagawa S."/>
        </authorList>
    </citation>
    <scope>NUCLEOTIDE SEQUENCE [LARGE SCALE GENOMIC DNA]</scope>
    <source>
        <strain evidence="1 2">AV2</strain>
    </source>
</reference>
<dbReference type="RefSeq" id="WP_338250002.1">
    <property type="nucleotide sequence ID" value="NZ_AP028907.1"/>
</dbReference>
<dbReference type="GeneID" id="89290136"/>
<gene>
    <name evidence="1" type="ORF">PABY_21290</name>
</gene>
<evidence type="ECO:0000313" key="2">
    <source>
        <dbReference type="Proteomes" id="UP001341135"/>
    </source>
</evidence>